<feature type="transmembrane region" description="Helical" evidence="8">
    <location>
        <begin position="30"/>
        <end position="51"/>
    </location>
</feature>
<evidence type="ECO:0000256" key="7">
    <source>
        <dbReference type="SAM" id="MobiDB-lite"/>
    </source>
</evidence>
<dbReference type="InterPro" id="IPR011657">
    <property type="entry name" value="CNT_C_dom"/>
</dbReference>
<accession>A0ABS4YMW0</accession>
<comment type="subcellular location">
    <subcellularLocation>
        <location evidence="1">Cell membrane</location>
        <topology evidence="1">Multi-pass membrane protein</topology>
    </subcellularLocation>
</comment>
<comment type="caution">
    <text evidence="12">The sequence shown here is derived from an EMBL/GenBank/DDBJ whole genome shotgun (WGS) entry which is preliminary data.</text>
</comment>
<feature type="region of interest" description="Disordered" evidence="7">
    <location>
        <begin position="285"/>
        <end position="326"/>
    </location>
</feature>
<evidence type="ECO:0000259" key="11">
    <source>
        <dbReference type="Pfam" id="PF07670"/>
    </source>
</evidence>
<comment type="similarity">
    <text evidence="2">Belongs to the concentrative nucleoside transporter (CNT) (TC 2.A.41) family.</text>
</comment>
<evidence type="ECO:0000259" key="9">
    <source>
        <dbReference type="Pfam" id="PF01773"/>
    </source>
</evidence>
<keyword evidence="13" id="KW-1185">Reference proteome</keyword>
<feature type="transmembrane region" description="Helical" evidence="8">
    <location>
        <begin position="355"/>
        <end position="378"/>
    </location>
</feature>
<dbReference type="Pfam" id="PF07662">
    <property type="entry name" value="Nucleos_tra2_C"/>
    <property type="match status" value="1"/>
</dbReference>
<proteinExistence type="inferred from homology"/>
<evidence type="ECO:0000259" key="10">
    <source>
        <dbReference type="Pfam" id="PF07662"/>
    </source>
</evidence>
<feature type="domain" description="Concentrative nucleoside transporter C-terminal" evidence="10">
    <location>
        <begin position="320"/>
        <end position="496"/>
    </location>
</feature>
<dbReference type="InterPro" id="IPR002668">
    <property type="entry name" value="CNT_N_dom"/>
</dbReference>
<dbReference type="InterPro" id="IPR011642">
    <property type="entry name" value="Gate_dom"/>
</dbReference>
<evidence type="ECO:0000256" key="8">
    <source>
        <dbReference type="SAM" id="Phobius"/>
    </source>
</evidence>
<organism evidence="12 13">
    <name type="scientific">Brachybacterium fresconis</name>
    <dbReference type="NCBI Taxonomy" id="173363"/>
    <lineage>
        <taxon>Bacteria</taxon>
        <taxon>Bacillati</taxon>
        <taxon>Actinomycetota</taxon>
        <taxon>Actinomycetes</taxon>
        <taxon>Micrococcales</taxon>
        <taxon>Dermabacteraceae</taxon>
        <taxon>Brachybacterium</taxon>
    </lineage>
</organism>
<evidence type="ECO:0000313" key="13">
    <source>
        <dbReference type="Proteomes" id="UP000698222"/>
    </source>
</evidence>
<dbReference type="PANTHER" id="PTHR10590:SF4">
    <property type="entry name" value="SOLUTE CARRIER FAMILY 28 MEMBER 3"/>
    <property type="match status" value="1"/>
</dbReference>
<dbReference type="Proteomes" id="UP000698222">
    <property type="component" value="Unassembled WGS sequence"/>
</dbReference>
<evidence type="ECO:0000256" key="6">
    <source>
        <dbReference type="ARBA" id="ARBA00023136"/>
    </source>
</evidence>
<name>A0ABS4YMW0_9MICO</name>
<feature type="domain" description="Nucleoside transporter/FeoB GTPase Gate" evidence="11">
    <location>
        <begin position="91"/>
        <end position="187"/>
    </location>
</feature>
<sequence length="500" mass="50741">MVDLLWGIGGMAGLLLIAVALSSNRRAIRLRTVIGAFALQLGLGVLVLYWGPGQWALGKVSAGFQAVIDTSGEGIAFLFGPLLPDEGSIFAFQVLPVIIFFASLTAVLYHWKILPKIVEWLGGGLGKLLGTSYAESVNTAANIFVGQTEAPLVIRPYIKRLSRSGLFAVMVGGLSTVAGSVLVGYSLLGAPLEYLIAASFMAAPGALLMAKILLPEDDPEAVAREAALVARSSRTKTKGAADDGAVGAATGSPERSSTQAADGADTAATGTVGLADGADTAATGTVGLADGSPGAGGTDAAERGAGAAGGGQDRRDDDRDEEDDLEELSYSNVIDAAAGGAADGLKLALNVGAMLLAFISLIALINLLIGVVGGWFGAGDLTFEQILGWVFAPVMAMIGVPWDEAVASGSFVGQKIVVNEFVAFADFGPQIDSFSPKTAAIISFALTGFANLSSLGILLGGLGGLAPERRSEIAQLGLKAILGGTLANLMSATIAGIMLS</sequence>
<feature type="transmembrane region" description="Helical" evidence="8">
    <location>
        <begin position="194"/>
        <end position="214"/>
    </location>
</feature>
<protein>
    <submittedName>
        <fullName evidence="12">CNT family concentrative nucleoside transporter</fullName>
    </submittedName>
</protein>
<feature type="transmembrane region" description="Helical" evidence="8">
    <location>
        <begin position="89"/>
        <end position="111"/>
    </location>
</feature>
<dbReference type="EMBL" id="JAGIOC010000001">
    <property type="protein sequence ID" value="MBP2410104.1"/>
    <property type="molecule type" value="Genomic_DNA"/>
</dbReference>
<feature type="transmembrane region" description="Helical" evidence="8">
    <location>
        <begin position="478"/>
        <end position="499"/>
    </location>
</feature>
<evidence type="ECO:0000256" key="5">
    <source>
        <dbReference type="ARBA" id="ARBA00022989"/>
    </source>
</evidence>
<evidence type="ECO:0000256" key="1">
    <source>
        <dbReference type="ARBA" id="ARBA00004651"/>
    </source>
</evidence>
<dbReference type="Pfam" id="PF01773">
    <property type="entry name" value="Nucleos_tra2_N"/>
    <property type="match status" value="1"/>
</dbReference>
<dbReference type="Pfam" id="PF07670">
    <property type="entry name" value="Gate"/>
    <property type="match status" value="1"/>
</dbReference>
<dbReference type="InterPro" id="IPR008276">
    <property type="entry name" value="C_nuclsd_transpt"/>
</dbReference>
<evidence type="ECO:0000256" key="2">
    <source>
        <dbReference type="ARBA" id="ARBA00009033"/>
    </source>
</evidence>
<dbReference type="PANTHER" id="PTHR10590">
    <property type="entry name" value="SODIUM/NUCLEOSIDE COTRANSPORTER"/>
    <property type="match status" value="1"/>
</dbReference>
<feature type="transmembrane region" description="Helical" evidence="8">
    <location>
        <begin position="439"/>
        <end position="466"/>
    </location>
</feature>
<feature type="transmembrane region" description="Helical" evidence="8">
    <location>
        <begin position="6"/>
        <end position="23"/>
    </location>
</feature>
<gene>
    <name evidence="12" type="ORF">JOF44_003007</name>
</gene>
<evidence type="ECO:0000256" key="3">
    <source>
        <dbReference type="ARBA" id="ARBA00022475"/>
    </source>
</evidence>
<feature type="domain" description="Concentrative nucleoside transporter N-terminal" evidence="9">
    <location>
        <begin position="10"/>
        <end position="82"/>
    </location>
</feature>
<dbReference type="RefSeq" id="WP_209893153.1">
    <property type="nucleotide sequence ID" value="NZ_BAAAJV010000041.1"/>
</dbReference>
<reference evidence="12 13" key="1">
    <citation type="submission" date="2021-03" db="EMBL/GenBank/DDBJ databases">
        <title>Sequencing the genomes of 1000 actinobacteria strains.</title>
        <authorList>
            <person name="Klenk H.-P."/>
        </authorList>
    </citation>
    <scope>NUCLEOTIDE SEQUENCE [LARGE SCALE GENOMIC DNA]</scope>
    <source>
        <strain evidence="12 13">DSM 14564</strain>
    </source>
</reference>
<feature type="region of interest" description="Disordered" evidence="7">
    <location>
        <begin position="233"/>
        <end position="265"/>
    </location>
</feature>
<keyword evidence="5 8" id="KW-1133">Transmembrane helix</keyword>
<feature type="compositionally biased region" description="Low complexity" evidence="7">
    <location>
        <begin position="242"/>
        <end position="251"/>
    </location>
</feature>
<evidence type="ECO:0000256" key="4">
    <source>
        <dbReference type="ARBA" id="ARBA00022692"/>
    </source>
</evidence>
<evidence type="ECO:0000313" key="12">
    <source>
        <dbReference type="EMBL" id="MBP2410104.1"/>
    </source>
</evidence>
<keyword evidence="4 8" id="KW-0812">Transmembrane</keyword>
<feature type="transmembrane region" description="Helical" evidence="8">
    <location>
        <begin position="165"/>
        <end position="188"/>
    </location>
</feature>
<keyword evidence="6 8" id="KW-0472">Membrane</keyword>
<keyword evidence="3" id="KW-1003">Cell membrane</keyword>